<comment type="caution">
    <text evidence="2">The sequence shown here is derived from an EMBL/GenBank/DDBJ whole genome shotgun (WGS) entry which is preliminary data.</text>
</comment>
<dbReference type="AlphaFoldDB" id="A0A2N3V593"/>
<evidence type="ECO:0008006" key="4">
    <source>
        <dbReference type="Google" id="ProtNLM"/>
    </source>
</evidence>
<dbReference type="Proteomes" id="UP000233766">
    <property type="component" value="Unassembled WGS sequence"/>
</dbReference>
<evidence type="ECO:0000313" key="3">
    <source>
        <dbReference type="Proteomes" id="UP000233766"/>
    </source>
</evidence>
<dbReference type="RefSeq" id="WP_143876215.1">
    <property type="nucleotide sequence ID" value="NZ_PJMW01000003.1"/>
</dbReference>
<sequence length="316" mass="35294">MGASQDAVPNPERGRGDVPTEDIESLIYGDATDAGIAVDLDSETALDALVGFDLPEAADTDKGDDEEAAEMLRRRAADADMLELLRSCGVKGPVWDRFTESLLEYAPQVLDVWVANRKIYQELWRLNVPLRVHEDEKQRLSVDADYREELVNNAIGDAVVKLRTEILTGTGWSPTGGASLSSYFVGKCAIAFADILVKGLRWERRRSEGGLRDFDAGAGDLFEELAEPRSAELRQHLLFDAPEQRAVDNDIIRAYLGALDPADRDLVWWKVNNYTAGEIAEFTGKSIKAIEHRWCRLKLKHDWINRLPLSSVRNPS</sequence>
<organism evidence="2 3">
    <name type="scientific">Nocardia fluminea</name>
    <dbReference type="NCBI Taxonomy" id="134984"/>
    <lineage>
        <taxon>Bacteria</taxon>
        <taxon>Bacillati</taxon>
        <taxon>Actinomycetota</taxon>
        <taxon>Actinomycetes</taxon>
        <taxon>Mycobacteriales</taxon>
        <taxon>Nocardiaceae</taxon>
        <taxon>Nocardia</taxon>
    </lineage>
</organism>
<reference evidence="2 3" key="1">
    <citation type="submission" date="2017-12" db="EMBL/GenBank/DDBJ databases">
        <title>Sequencing the genomes of 1000 Actinobacteria strains.</title>
        <authorList>
            <person name="Klenk H.-P."/>
        </authorList>
    </citation>
    <scope>NUCLEOTIDE SEQUENCE [LARGE SCALE GENOMIC DNA]</scope>
    <source>
        <strain evidence="2 3">DSM 44489</strain>
    </source>
</reference>
<dbReference type="OrthoDB" id="3215396at2"/>
<protein>
    <recommendedName>
        <fullName evidence="4">DNA-directed RNA polymerase specialized sigma24 family protein</fullName>
    </recommendedName>
</protein>
<gene>
    <name evidence="2" type="ORF">ATK86_7138</name>
</gene>
<feature type="region of interest" description="Disordered" evidence="1">
    <location>
        <begin position="1"/>
        <end position="22"/>
    </location>
</feature>
<proteinExistence type="predicted"/>
<accession>A0A2N3V593</accession>
<dbReference type="EMBL" id="PJMW01000003">
    <property type="protein sequence ID" value="PKV76736.1"/>
    <property type="molecule type" value="Genomic_DNA"/>
</dbReference>
<name>A0A2N3V593_9NOCA</name>
<evidence type="ECO:0000256" key="1">
    <source>
        <dbReference type="SAM" id="MobiDB-lite"/>
    </source>
</evidence>
<keyword evidence="3" id="KW-1185">Reference proteome</keyword>
<evidence type="ECO:0000313" key="2">
    <source>
        <dbReference type="EMBL" id="PKV76736.1"/>
    </source>
</evidence>